<evidence type="ECO:0000259" key="2">
    <source>
        <dbReference type="PROSITE" id="PS50053"/>
    </source>
</evidence>
<dbReference type="InterPro" id="IPR000626">
    <property type="entry name" value="Ubiquitin-like_dom"/>
</dbReference>
<reference evidence="4" key="1">
    <citation type="journal article" date="2023" name="Mol. Phylogenet. Evol.">
        <title>Genome-scale phylogeny and comparative genomics of the fungal order Sordariales.</title>
        <authorList>
            <person name="Hensen N."/>
            <person name="Bonometti L."/>
            <person name="Westerberg I."/>
            <person name="Brannstrom I.O."/>
            <person name="Guillou S."/>
            <person name="Cros-Aarteil S."/>
            <person name="Calhoun S."/>
            <person name="Haridas S."/>
            <person name="Kuo A."/>
            <person name="Mondo S."/>
            <person name="Pangilinan J."/>
            <person name="Riley R."/>
            <person name="LaButti K."/>
            <person name="Andreopoulos B."/>
            <person name="Lipzen A."/>
            <person name="Chen C."/>
            <person name="Yan M."/>
            <person name="Daum C."/>
            <person name="Ng V."/>
            <person name="Clum A."/>
            <person name="Steindorff A."/>
            <person name="Ohm R.A."/>
            <person name="Martin F."/>
            <person name="Silar P."/>
            <person name="Natvig D.O."/>
            <person name="Lalanne C."/>
            <person name="Gautier V."/>
            <person name="Ament-Velasquez S.L."/>
            <person name="Kruys A."/>
            <person name="Hutchinson M.I."/>
            <person name="Powell A.J."/>
            <person name="Barry K."/>
            <person name="Miller A.N."/>
            <person name="Grigoriev I.V."/>
            <person name="Debuchy R."/>
            <person name="Gladieux P."/>
            <person name="Hiltunen Thoren M."/>
            <person name="Johannesson H."/>
        </authorList>
    </citation>
    <scope>NUCLEOTIDE SEQUENCE [LARGE SCALE GENOMIC DNA]</scope>
    <source>
        <strain evidence="4">CBS 340.73</strain>
    </source>
</reference>
<keyword evidence="4" id="KW-1185">Reference proteome</keyword>
<dbReference type="PROSITE" id="PS50053">
    <property type="entry name" value="UBIQUITIN_2"/>
    <property type="match status" value="1"/>
</dbReference>
<dbReference type="AlphaFoldDB" id="A0AAN6NFL6"/>
<gene>
    <name evidence="3" type="ORF">QBC46DRAFT_351643</name>
</gene>
<dbReference type="Pfam" id="PF11976">
    <property type="entry name" value="Rad60-SLD"/>
    <property type="match status" value="1"/>
</dbReference>
<feature type="region of interest" description="Disordered" evidence="1">
    <location>
        <begin position="73"/>
        <end position="151"/>
    </location>
</feature>
<dbReference type="SUPFAM" id="SSF54236">
    <property type="entry name" value="Ubiquitin-like"/>
    <property type="match status" value="1"/>
</dbReference>
<feature type="compositionally biased region" description="Basic and acidic residues" evidence="1">
    <location>
        <begin position="73"/>
        <end position="87"/>
    </location>
</feature>
<sequence length="477" mass="54201">MTVTNREAAIAPLPTQRTRPLPFKRTTARRRSPQPTAGAQLGEGDINKTEKDDNALDFFRRKDVFSQVIQESELRLKERKEKEEVRLSTEPAPAVKRRKVSREEDGKGLALKRSSSPTLLDEPIKVKKSSTPAPLDLDDDDVKKDVKGKGKEIIRSPKKERFSRGTLQSKTAVSSKIYNPPIVQLDDSEDDMNDVRTFSSQRSRQKREESPIEIVKDEEAVKVDDSDEEKSKLQEVQEVDEWVIKARELAKKNQEVVINILLTSAIPDTAPLMVKRKLSQTMELVLRTWVDLQKTRHFHITDEEASKLFLTWKGNKIYPTTTPASLGVGVDSEGEMKNPGGAGYRKGGLHLEIWTEELFLEHQKAQERERALQLGLVDDADLLEFETGQGEQIQPQKKKRKGIKVILKAKALEPLPITVKEDTVVATMIEAFRRQRHLQPDQQVAIWFDGERLDDDSLVTDADIDPDDTNQLEVHIK</sequence>
<evidence type="ECO:0000256" key="1">
    <source>
        <dbReference type="SAM" id="MobiDB-lite"/>
    </source>
</evidence>
<dbReference type="Gene3D" id="3.10.20.90">
    <property type="entry name" value="Phosphatidylinositol 3-kinase Catalytic Subunit, Chain A, domain 1"/>
    <property type="match status" value="1"/>
</dbReference>
<feature type="compositionally biased region" description="Basic and acidic residues" evidence="1">
    <location>
        <begin position="141"/>
        <end position="151"/>
    </location>
</feature>
<organism evidence="3 4">
    <name type="scientific">Diplogelasinospora grovesii</name>
    <dbReference type="NCBI Taxonomy" id="303347"/>
    <lineage>
        <taxon>Eukaryota</taxon>
        <taxon>Fungi</taxon>
        <taxon>Dikarya</taxon>
        <taxon>Ascomycota</taxon>
        <taxon>Pezizomycotina</taxon>
        <taxon>Sordariomycetes</taxon>
        <taxon>Sordariomycetidae</taxon>
        <taxon>Sordariales</taxon>
        <taxon>Diplogelasinosporaceae</taxon>
        <taxon>Diplogelasinospora</taxon>
    </lineage>
</organism>
<dbReference type="Proteomes" id="UP001303473">
    <property type="component" value="Unassembled WGS sequence"/>
</dbReference>
<dbReference type="InterPro" id="IPR022617">
    <property type="entry name" value="Rad60/SUMO-like_dom"/>
</dbReference>
<feature type="domain" description="Ubiquitin-like" evidence="2">
    <location>
        <begin position="403"/>
        <end position="477"/>
    </location>
</feature>
<evidence type="ECO:0000313" key="4">
    <source>
        <dbReference type="Proteomes" id="UP001303473"/>
    </source>
</evidence>
<comment type="caution">
    <text evidence="3">The sequence shown here is derived from an EMBL/GenBank/DDBJ whole genome shotgun (WGS) entry which is preliminary data.</text>
</comment>
<accession>A0AAN6NFL6</accession>
<name>A0AAN6NFL6_9PEZI</name>
<dbReference type="InterPro" id="IPR029071">
    <property type="entry name" value="Ubiquitin-like_domsf"/>
</dbReference>
<feature type="region of interest" description="Disordered" evidence="1">
    <location>
        <begin position="1"/>
        <end position="50"/>
    </location>
</feature>
<dbReference type="EMBL" id="MU853767">
    <property type="protein sequence ID" value="KAK3943268.1"/>
    <property type="molecule type" value="Genomic_DNA"/>
</dbReference>
<protein>
    <submittedName>
        <fullName evidence="3">Ubiquitin-2 like Rad60 SUMO-like-domain-containing protein</fullName>
    </submittedName>
</protein>
<evidence type="ECO:0000313" key="3">
    <source>
        <dbReference type="EMBL" id="KAK3943268.1"/>
    </source>
</evidence>
<proteinExistence type="predicted"/>